<evidence type="ECO:0008006" key="8">
    <source>
        <dbReference type="Google" id="ProtNLM"/>
    </source>
</evidence>
<keyword evidence="4" id="KW-1133">Transmembrane helix</keyword>
<dbReference type="InterPro" id="IPR003591">
    <property type="entry name" value="Leu-rich_rpt_typical-subtyp"/>
</dbReference>
<evidence type="ECO:0000256" key="3">
    <source>
        <dbReference type="ARBA" id="ARBA00022737"/>
    </source>
</evidence>
<protein>
    <recommendedName>
        <fullName evidence="8">Chaoptin</fullName>
    </recommendedName>
</protein>
<keyword evidence="4" id="KW-0812">Transmembrane</keyword>
<gene>
    <name evidence="6" type="ORF">RDWZM_008197</name>
</gene>
<evidence type="ECO:0000256" key="2">
    <source>
        <dbReference type="ARBA" id="ARBA00022729"/>
    </source>
</evidence>
<dbReference type="Proteomes" id="UP001142055">
    <property type="component" value="Chromosome 3"/>
</dbReference>
<keyword evidence="1" id="KW-0433">Leucine-rich repeat</keyword>
<sequence>MAHFTNWTPFYLISLIGLLLPWSIEPKQINCDFNQLCLCQNYTVQYVDVTCINVPLVSVPVLSQYPHLYRIRLIGVAELTQLQANSFERLITLASLTISKSRLSFVNESTFAQSSIKKTLSTVEFSYGRLVEIPVNALVHLNQLQWLSLKGNQIEMIRSKDLVGLSSIRTLLLNENWLSIVEDHTFESLSTLELIDFDGNMIERVEVQIEKLTLSSNRISSSLIAPNAFAGPLERSLKVLDLNYNLIDKYPVALKSLQALRQLLLKNNRIKQIDSDAFHQCSRTLEVLDLSQNLLSRMPREALSPLRQIVKVNMHDNLIDKLNQLDLRGWCHTLKSLTLSKNNLQSIEGAFEPCPHLTELRLGGNKLLQMDAKALGPYLGRLRLLELSSLHNVQHWLSEMAKHAPMQSLNQVKWLQFDYNQLTTIPSHLVKLFPSLMYLDLQNNHIENIKDELSQLTNLTTIILSHNSIDRLNKSTFRELNRLESIAIYYNRIRTIKSGAFDNLPKLHSLVLSKNMIETIETGAFRSISFNASSLTLMLDENRLRCLSADTFAHIGRPSMMDNVSSSSSSASSEFMLYLNVSHNQIETFANCPHNDNNDEVVHEAATFTRTVWTGNRQLIGSRLTNSTTTTNTDVVLQIQTLSLRANMIKTLTSFESLFDKLVNLKWLDLSFNQIETIPLNFLNKTALIKLNLSHNRLQSDELGDQCFGVRSLKYLDITHNLLTTLPDRLASCTQLIELLASNNQIHSFNYLAPLARTLTQLQRLDLFRNPIKSHEQRANFVFLNNHSMLDSLNLNWLNIEHLDELNVPYLHRLELSGNSISNINSKVLSRCRNLRWLNLSHNSFNNVPKHIWKYVIRLRHLDLCENPIEVLDSSSFAGLKYLKTLDIRGLKLQYIDSRIFLYQSQLSTLKISTYPSIRSFRLQDILSKSDALKTVQIDVKESILSHQIQWAFGGKLRELIITGNNLVHILPDAFQGLNNANDLTLRISNTSIRYLPEGLLKYLADIRYITIDLRNNQLQTVSPGVFFNQSTGSDNTKTWQSRQLLGGIILEGNPLYCDCNLLWISKWMKQIFTEMKSINIDAAIQVKASLALSRCQLVGSRHSNSHSTNRSAMRRAEQITITHLTEEHIDSRCQDNSAIRPVSGTQLYMTLLAFHCIVNFIFTNLSFYGFLISKFICT</sequence>
<organism evidence="6 7">
    <name type="scientific">Blomia tropicalis</name>
    <name type="common">Mite</name>
    <dbReference type="NCBI Taxonomy" id="40697"/>
    <lineage>
        <taxon>Eukaryota</taxon>
        <taxon>Metazoa</taxon>
        <taxon>Ecdysozoa</taxon>
        <taxon>Arthropoda</taxon>
        <taxon>Chelicerata</taxon>
        <taxon>Arachnida</taxon>
        <taxon>Acari</taxon>
        <taxon>Acariformes</taxon>
        <taxon>Sarcoptiformes</taxon>
        <taxon>Astigmata</taxon>
        <taxon>Glycyphagoidea</taxon>
        <taxon>Echimyopodidae</taxon>
        <taxon>Blomia</taxon>
    </lineage>
</organism>
<dbReference type="InterPro" id="IPR001611">
    <property type="entry name" value="Leu-rich_rpt"/>
</dbReference>
<dbReference type="GO" id="GO:0005615">
    <property type="term" value="C:extracellular space"/>
    <property type="evidence" value="ECO:0007669"/>
    <property type="project" value="TreeGrafter"/>
</dbReference>
<evidence type="ECO:0000313" key="6">
    <source>
        <dbReference type="EMBL" id="KAJ6217040.1"/>
    </source>
</evidence>
<evidence type="ECO:0000256" key="5">
    <source>
        <dbReference type="SAM" id="SignalP"/>
    </source>
</evidence>
<dbReference type="SMART" id="SM00365">
    <property type="entry name" value="LRR_SD22"/>
    <property type="match status" value="11"/>
</dbReference>
<keyword evidence="2 5" id="KW-0732">Signal</keyword>
<dbReference type="SMART" id="SM00369">
    <property type="entry name" value="LRR_TYP"/>
    <property type="match status" value="22"/>
</dbReference>
<feature type="chain" id="PRO_5040367920" description="Chaoptin" evidence="5">
    <location>
        <begin position="27"/>
        <end position="1179"/>
    </location>
</feature>
<dbReference type="Pfam" id="PF13855">
    <property type="entry name" value="LRR_8"/>
    <property type="match status" value="5"/>
</dbReference>
<comment type="caution">
    <text evidence="6">The sequence shown here is derived from an EMBL/GenBank/DDBJ whole genome shotgun (WGS) entry which is preliminary data.</text>
</comment>
<dbReference type="PANTHER" id="PTHR24373:SF275">
    <property type="entry name" value="TIR DOMAIN-CONTAINING PROTEIN"/>
    <property type="match status" value="1"/>
</dbReference>
<feature type="signal peptide" evidence="5">
    <location>
        <begin position="1"/>
        <end position="26"/>
    </location>
</feature>
<reference evidence="6" key="1">
    <citation type="submission" date="2022-12" db="EMBL/GenBank/DDBJ databases">
        <title>Genome assemblies of Blomia tropicalis.</title>
        <authorList>
            <person name="Cui Y."/>
        </authorList>
    </citation>
    <scope>NUCLEOTIDE SEQUENCE</scope>
    <source>
        <tissue evidence="6">Adult mites</tissue>
    </source>
</reference>
<dbReference type="GO" id="GO:0031012">
    <property type="term" value="C:extracellular matrix"/>
    <property type="evidence" value="ECO:0007669"/>
    <property type="project" value="TreeGrafter"/>
</dbReference>
<dbReference type="InterPro" id="IPR032675">
    <property type="entry name" value="LRR_dom_sf"/>
</dbReference>
<dbReference type="SMART" id="SM00364">
    <property type="entry name" value="LRR_BAC"/>
    <property type="match status" value="6"/>
</dbReference>
<evidence type="ECO:0000256" key="1">
    <source>
        <dbReference type="ARBA" id="ARBA00022614"/>
    </source>
</evidence>
<keyword evidence="3" id="KW-0677">Repeat</keyword>
<dbReference type="SUPFAM" id="SSF52058">
    <property type="entry name" value="L domain-like"/>
    <property type="match status" value="3"/>
</dbReference>
<keyword evidence="7" id="KW-1185">Reference proteome</keyword>
<keyword evidence="4" id="KW-0472">Membrane</keyword>
<name>A0A9Q0M427_BLOTA</name>
<dbReference type="Gene3D" id="3.80.10.10">
    <property type="entry name" value="Ribonuclease Inhibitor"/>
    <property type="match status" value="7"/>
</dbReference>
<dbReference type="InterPro" id="IPR050328">
    <property type="entry name" value="Dev_Immune_Receptor"/>
</dbReference>
<dbReference type="PROSITE" id="PS51450">
    <property type="entry name" value="LRR"/>
    <property type="match status" value="5"/>
</dbReference>
<dbReference type="EMBL" id="JAPWDV010000003">
    <property type="protein sequence ID" value="KAJ6217040.1"/>
    <property type="molecule type" value="Genomic_DNA"/>
</dbReference>
<dbReference type="PANTHER" id="PTHR24373">
    <property type="entry name" value="SLIT RELATED LEUCINE-RICH REPEAT NEURONAL PROTEIN"/>
    <property type="match status" value="1"/>
</dbReference>
<dbReference type="AlphaFoldDB" id="A0A9Q0M427"/>
<evidence type="ECO:0000256" key="4">
    <source>
        <dbReference type="SAM" id="Phobius"/>
    </source>
</evidence>
<dbReference type="OMA" id="ECDCEIA"/>
<feature type="transmembrane region" description="Helical" evidence="4">
    <location>
        <begin position="1148"/>
        <end position="1172"/>
    </location>
</feature>
<evidence type="ECO:0000313" key="7">
    <source>
        <dbReference type="Proteomes" id="UP001142055"/>
    </source>
</evidence>
<accession>A0A9Q0M427</accession>
<proteinExistence type="predicted"/>
<dbReference type="Pfam" id="PF00560">
    <property type="entry name" value="LRR_1"/>
    <property type="match status" value="3"/>
</dbReference>